<evidence type="ECO:0000313" key="1">
    <source>
        <dbReference type="EMBL" id="SVB74135.1"/>
    </source>
</evidence>
<sequence length="248" mass="28603">MRKLLVAILYLFSCLAAQDKNTENILFIGNSFTFYWNLPLVVEAMANERNYNFDINQSTASSSSLKDHWLENNELKSKMLIATGKYDRVVLQDHSLNPLQNLVESRMYFTDFIEWIIANNGTPYIYATWMYKDISNNNYDALDPIQHALKPLVDKTGAVMVPIDQAFRIFQQSHPNIPIFMSDNKHPSPVGTYLAACVYFRIFTGESPMGLSRRYERKDENGKKLFLGMVEKYSAKICQEIVDEILPN</sequence>
<proteinExistence type="predicted"/>
<dbReference type="AlphaFoldDB" id="A0A382GHB2"/>
<name>A0A382GHB2_9ZZZZ</name>
<gene>
    <name evidence="1" type="ORF">METZ01_LOCUS226989</name>
</gene>
<dbReference type="Gene3D" id="3.40.50.1110">
    <property type="entry name" value="SGNH hydrolase"/>
    <property type="match status" value="1"/>
</dbReference>
<accession>A0A382GHB2</accession>
<organism evidence="1">
    <name type="scientific">marine metagenome</name>
    <dbReference type="NCBI Taxonomy" id="408172"/>
    <lineage>
        <taxon>unclassified sequences</taxon>
        <taxon>metagenomes</taxon>
        <taxon>ecological metagenomes</taxon>
    </lineage>
</organism>
<dbReference type="SUPFAM" id="SSF52266">
    <property type="entry name" value="SGNH hydrolase"/>
    <property type="match status" value="1"/>
</dbReference>
<evidence type="ECO:0008006" key="2">
    <source>
        <dbReference type="Google" id="ProtNLM"/>
    </source>
</evidence>
<dbReference type="EMBL" id="UINC01055355">
    <property type="protein sequence ID" value="SVB74135.1"/>
    <property type="molecule type" value="Genomic_DNA"/>
</dbReference>
<reference evidence="1" key="1">
    <citation type="submission" date="2018-05" db="EMBL/GenBank/DDBJ databases">
        <authorList>
            <person name="Lanie J.A."/>
            <person name="Ng W.-L."/>
            <person name="Kazmierczak K.M."/>
            <person name="Andrzejewski T.M."/>
            <person name="Davidsen T.M."/>
            <person name="Wayne K.J."/>
            <person name="Tettelin H."/>
            <person name="Glass J.I."/>
            <person name="Rusch D."/>
            <person name="Podicherti R."/>
            <person name="Tsui H.-C.T."/>
            <person name="Winkler M.E."/>
        </authorList>
    </citation>
    <scope>NUCLEOTIDE SEQUENCE</scope>
</reference>
<protein>
    <recommendedName>
        <fullName evidence="2">SGNH hydrolase-type esterase domain-containing protein</fullName>
    </recommendedName>
</protein>
<dbReference type="InterPro" id="IPR036514">
    <property type="entry name" value="SGNH_hydro_sf"/>
</dbReference>